<dbReference type="EMBL" id="QGGI01000016">
    <property type="protein sequence ID" value="PWJ89044.1"/>
    <property type="molecule type" value="Genomic_DNA"/>
</dbReference>
<keyword evidence="2" id="KW-1185">Reference proteome</keyword>
<evidence type="ECO:0000313" key="2">
    <source>
        <dbReference type="Proteomes" id="UP000245921"/>
    </source>
</evidence>
<proteinExistence type="predicted"/>
<dbReference type="Proteomes" id="UP000245921">
    <property type="component" value="Unassembled WGS sequence"/>
</dbReference>
<dbReference type="RefSeq" id="WP_109605689.1">
    <property type="nucleotide sequence ID" value="NZ_JAMHJO010000004.1"/>
</dbReference>
<name>A0AA45C5N4_9BACT</name>
<sequence length="125" mass="14982">MKAEEFKVYLSEFNCIEEDFCITFVLTDCRDGVNDNECYITPDKYLIEDDKIILYEKNPYNCFKKVHFNELMENFSKKDLYIMDKKRRLYSIDFNITPIFDFSNIIFDVPLFNYCGNSCIKYEGA</sequence>
<dbReference type="AlphaFoldDB" id="A0AA45C5N4"/>
<reference evidence="1 2" key="1">
    <citation type="submission" date="2018-05" db="EMBL/GenBank/DDBJ databases">
        <title>Genomic Encyclopedia of Type Strains, Phase IV (KMG-IV): sequencing the most valuable type-strain genomes for metagenomic binning, comparative biology and taxonomic classification.</title>
        <authorList>
            <person name="Goeker M."/>
        </authorList>
    </citation>
    <scope>NUCLEOTIDE SEQUENCE [LARGE SCALE GENOMIC DNA]</scope>
    <source>
        <strain evidence="1 2">DSM 24906</strain>
    </source>
</reference>
<protein>
    <submittedName>
        <fullName evidence="1">Uncharacterized protein</fullName>
    </submittedName>
</protein>
<evidence type="ECO:0000313" key="1">
    <source>
        <dbReference type="EMBL" id="PWJ89044.1"/>
    </source>
</evidence>
<comment type="caution">
    <text evidence="1">The sequence shown here is derived from an EMBL/GenBank/DDBJ whole genome shotgun (WGS) entry which is preliminary data.</text>
</comment>
<gene>
    <name evidence="1" type="ORF">C7380_11657</name>
</gene>
<organism evidence="1 2">
    <name type="scientific">Oceanotoga teriensis</name>
    <dbReference type="NCBI Taxonomy" id="515440"/>
    <lineage>
        <taxon>Bacteria</taxon>
        <taxon>Thermotogati</taxon>
        <taxon>Thermotogota</taxon>
        <taxon>Thermotogae</taxon>
        <taxon>Petrotogales</taxon>
        <taxon>Petrotogaceae</taxon>
        <taxon>Oceanotoga</taxon>
    </lineage>
</organism>
<accession>A0AA45C5N4</accession>